<keyword evidence="2" id="KW-1185">Reference proteome</keyword>
<protein>
    <submittedName>
        <fullName evidence="1">Uncharacterized protein</fullName>
    </submittedName>
</protein>
<name>A0ACB9F9F2_CICIN</name>
<organism evidence="1 2">
    <name type="scientific">Cichorium intybus</name>
    <name type="common">Chicory</name>
    <dbReference type="NCBI Taxonomy" id="13427"/>
    <lineage>
        <taxon>Eukaryota</taxon>
        <taxon>Viridiplantae</taxon>
        <taxon>Streptophyta</taxon>
        <taxon>Embryophyta</taxon>
        <taxon>Tracheophyta</taxon>
        <taxon>Spermatophyta</taxon>
        <taxon>Magnoliopsida</taxon>
        <taxon>eudicotyledons</taxon>
        <taxon>Gunneridae</taxon>
        <taxon>Pentapetalae</taxon>
        <taxon>asterids</taxon>
        <taxon>campanulids</taxon>
        <taxon>Asterales</taxon>
        <taxon>Asteraceae</taxon>
        <taxon>Cichorioideae</taxon>
        <taxon>Cichorieae</taxon>
        <taxon>Cichoriinae</taxon>
        <taxon>Cichorium</taxon>
    </lineage>
</organism>
<dbReference type="EMBL" id="CM042011">
    <property type="protein sequence ID" value="KAI3767461.1"/>
    <property type="molecule type" value="Genomic_DNA"/>
</dbReference>
<reference evidence="2" key="1">
    <citation type="journal article" date="2022" name="Mol. Ecol. Resour.">
        <title>The genomes of chicory, endive, great burdock and yacon provide insights into Asteraceae palaeo-polyploidization history and plant inulin production.</title>
        <authorList>
            <person name="Fan W."/>
            <person name="Wang S."/>
            <person name="Wang H."/>
            <person name="Wang A."/>
            <person name="Jiang F."/>
            <person name="Liu H."/>
            <person name="Zhao H."/>
            <person name="Xu D."/>
            <person name="Zhang Y."/>
        </authorList>
    </citation>
    <scope>NUCLEOTIDE SEQUENCE [LARGE SCALE GENOMIC DNA]</scope>
    <source>
        <strain evidence="2">cv. Punajuju</strain>
    </source>
</reference>
<gene>
    <name evidence="1" type="ORF">L2E82_17589</name>
</gene>
<proteinExistence type="predicted"/>
<comment type="caution">
    <text evidence="1">The sequence shown here is derived from an EMBL/GenBank/DDBJ whole genome shotgun (WGS) entry which is preliminary data.</text>
</comment>
<sequence>MNDIFQEEESSELPPFQPTEELHETSLIVRNDVEPETLAHEAVQALRNEKVIVHNSKDIDDEYDDDDGRIFLDNEPILDSESDDDSDDPNRNNDDDSFA</sequence>
<reference evidence="1 2" key="2">
    <citation type="journal article" date="2022" name="Mol. Ecol. Resour.">
        <title>The genomes of chicory, endive, great burdock and yacon provide insights into Asteraceae paleo-polyploidization history and plant inulin production.</title>
        <authorList>
            <person name="Fan W."/>
            <person name="Wang S."/>
            <person name="Wang H."/>
            <person name="Wang A."/>
            <person name="Jiang F."/>
            <person name="Liu H."/>
            <person name="Zhao H."/>
            <person name="Xu D."/>
            <person name="Zhang Y."/>
        </authorList>
    </citation>
    <scope>NUCLEOTIDE SEQUENCE [LARGE SCALE GENOMIC DNA]</scope>
    <source>
        <strain evidence="2">cv. Punajuju</strain>
        <tissue evidence="1">Leaves</tissue>
    </source>
</reference>
<evidence type="ECO:0000313" key="1">
    <source>
        <dbReference type="EMBL" id="KAI3767461.1"/>
    </source>
</evidence>
<evidence type="ECO:0000313" key="2">
    <source>
        <dbReference type="Proteomes" id="UP001055811"/>
    </source>
</evidence>
<accession>A0ACB9F9F2</accession>
<dbReference type="Proteomes" id="UP001055811">
    <property type="component" value="Linkage Group LG03"/>
</dbReference>